<name>A0A5C5SER1_9STRE</name>
<gene>
    <name evidence="3" type="ORF">FRX57_01005</name>
</gene>
<dbReference type="Gene3D" id="3.20.20.30">
    <property type="entry name" value="Luciferase-like domain"/>
    <property type="match status" value="1"/>
</dbReference>
<comment type="similarity">
    <text evidence="1">To bacterial alkanal monooxygenase alpha and beta chains.</text>
</comment>
<dbReference type="PANTHER" id="PTHR30137">
    <property type="entry name" value="LUCIFERASE-LIKE MONOOXYGENASE"/>
    <property type="match status" value="1"/>
</dbReference>
<comment type="caution">
    <text evidence="3">The sequence shown here is derived from an EMBL/GenBank/DDBJ whole genome shotgun (WGS) entry which is preliminary data.</text>
</comment>
<sequence length="327" mass="36475">MKLSILDYGVIDQGKDARQALKETILLAQRAEELKFHRFWVAEHHNVHAFAISSPEIVMTQLLNQTNHIRIGSGGIMALHYSSYKIAETVKSLLAFHPNRLDLGLGSSLGTKQVTQALHSRHSAEDYGQVLATIKNYLIGNENLPVQPALTDLPQMWLLSTGGETARLAADLGLGYTFGIFPYIDNLPKEKGALAAQSYRQHFVASPIMPQARILLAVFVVIAESQLEAEMMAKSLDIWMLGNHAFNEFHQFPGREQALAYPLSDQQKQVIAKNRHRMVVGTPQEVKKQLDSLVASCQADELLLIPLLPRIEQRLEALALLADVYHM</sequence>
<dbReference type="CDD" id="cd00347">
    <property type="entry name" value="Flavin_utilizing_monoxygenases"/>
    <property type="match status" value="1"/>
</dbReference>
<keyword evidence="3" id="KW-0560">Oxidoreductase</keyword>
<dbReference type="PANTHER" id="PTHR30137:SF6">
    <property type="entry name" value="LUCIFERASE-LIKE MONOOXYGENASE"/>
    <property type="match status" value="1"/>
</dbReference>
<evidence type="ECO:0000313" key="3">
    <source>
        <dbReference type="EMBL" id="TWS98822.1"/>
    </source>
</evidence>
<reference evidence="3 4" key="1">
    <citation type="submission" date="2019-08" db="EMBL/GenBank/DDBJ databases">
        <authorList>
            <person name="Lei W."/>
        </authorList>
    </citation>
    <scope>NUCLEOTIDE SEQUENCE [LARGE SCALE GENOMIC DNA]</scope>
    <source>
        <strain evidence="3 4">CCUG 66496</strain>
    </source>
</reference>
<keyword evidence="4" id="KW-1185">Reference proteome</keyword>
<evidence type="ECO:0000313" key="4">
    <source>
        <dbReference type="Proteomes" id="UP000317430"/>
    </source>
</evidence>
<proteinExistence type="predicted"/>
<dbReference type="InterPro" id="IPR011251">
    <property type="entry name" value="Luciferase-like_dom"/>
</dbReference>
<dbReference type="AlphaFoldDB" id="A0A5C5SER1"/>
<dbReference type="GO" id="GO:0016705">
    <property type="term" value="F:oxidoreductase activity, acting on paired donors, with incorporation or reduction of molecular oxygen"/>
    <property type="evidence" value="ECO:0007669"/>
    <property type="project" value="InterPro"/>
</dbReference>
<evidence type="ECO:0000259" key="2">
    <source>
        <dbReference type="Pfam" id="PF00296"/>
    </source>
</evidence>
<dbReference type="GO" id="GO:0005829">
    <property type="term" value="C:cytosol"/>
    <property type="evidence" value="ECO:0007669"/>
    <property type="project" value="TreeGrafter"/>
</dbReference>
<dbReference type="EMBL" id="VOHL01000001">
    <property type="protein sequence ID" value="TWS98822.1"/>
    <property type="molecule type" value="Genomic_DNA"/>
</dbReference>
<dbReference type="InterPro" id="IPR019949">
    <property type="entry name" value="CmoO-like"/>
</dbReference>
<dbReference type="InterPro" id="IPR050766">
    <property type="entry name" value="Bact_Lucif_Oxidored"/>
</dbReference>
<dbReference type="SUPFAM" id="SSF51679">
    <property type="entry name" value="Bacterial luciferase-like"/>
    <property type="match status" value="1"/>
</dbReference>
<feature type="domain" description="Luciferase-like" evidence="2">
    <location>
        <begin position="1"/>
        <end position="294"/>
    </location>
</feature>
<accession>A0A5C5SER1</accession>
<dbReference type="InterPro" id="IPR036661">
    <property type="entry name" value="Luciferase-like_sf"/>
</dbReference>
<dbReference type="Pfam" id="PF00296">
    <property type="entry name" value="Bac_luciferase"/>
    <property type="match status" value="1"/>
</dbReference>
<dbReference type="EC" id="1.-.-.-" evidence="3"/>
<dbReference type="NCBIfam" id="TIGR03558">
    <property type="entry name" value="oxido_grp_1"/>
    <property type="match status" value="1"/>
</dbReference>
<protein>
    <submittedName>
        <fullName evidence="3">MsnO8 family LLM class oxidoreductase</fullName>
        <ecNumber evidence="3">1.-.-.-</ecNumber>
    </submittedName>
</protein>
<dbReference type="OrthoDB" id="9780518at2"/>
<dbReference type="Proteomes" id="UP000317430">
    <property type="component" value="Unassembled WGS sequence"/>
</dbReference>
<evidence type="ECO:0000256" key="1">
    <source>
        <dbReference type="ARBA" id="ARBA00007789"/>
    </source>
</evidence>
<dbReference type="RefSeq" id="WP_146565769.1">
    <property type="nucleotide sequence ID" value="NZ_VOHL01000001.1"/>
</dbReference>
<organism evidence="3 4">
    <name type="scientific">Streptococcus cuniculipharyngis</name>
    <dbReference type="NCBI Taxonomy" id="1562651"/>
    <lineage>
        <taxon>Bacteria</taxon>
        <taxon>Bacillati</taxon>
        <taxon>Bacillota</taxon>
        <taxon>Bacilli</taxon>
        <taxon>Lactobacillales</taxon>
        <taxon>Streptococcaceae</taxon>
        <taxon>Streptococcus</taxon>
    </lineage>
</organism>